<evidence type="ECO:0000256" key="1">
    <source>
        <dbReference type="SAM" id="MobiDB-lite"/>
    </source>
</evidence>
<dbReference type="VEuPathDB" id="FungiDB:ASPWEDRAFT_31878"/>
<accession>A0A1L9R8I7</accession>
<protein>
    <submittedName>
        <fullName evidence="2">Uncharacterized protein</fullName>
    </submittedName>
</protein>
<feature type="compositionally biased region" description="Polar residues" evidence="1">
    <location>
        <begin position="133"/>
        <end position="149"/>
    </location>
</feature>
<feature type="region of interest" description="Disordered" evidence="1">
    <location>
        <begin position="77"/>
        <end position="180"/>
    </location>
</feature>
<feature type="compositionally biased region" description="Basic and acidic residues" evidence="1">
    <location>
        <begin position="165"/>
        <end position="180"/>
    </location>
</feature>
<organism evidence="2 3">
    <name type="scientific">Aspergillus wentii DTO 134E9</name>
    <dbReference type="NCBI Taxonomy" id="1073089"/>
    <lineage>
        <taxon>Eukaryota</taxon>
        <taxon>Fungi</taxon>
        <taxon>Dikarya</taxon>
        <taxon>Ascomycota</taxon>
        <taxon>Pezizomycotina</taxon>
        <taxon>Eurotiomycetes</taxon>
        <taxon>Eurotiomycetidae</taxon>
        <taxon>Eurotiales</taxon>
        <taxon>Aspergillaceae</taxon>
        <taxon>Aspergillus</taxon>
        <taxon>Aspergillus subgen. Cremei</taxon>
    </lineage>
</organism>
<gene>
    <name evidence="2" type="ORF">ASPWEDRAFT_31878</name>
</gene>
<evidence type="ECO:0000313" key="3">
    <source>
        <dbReference type="Proteomes" id="UP000184383"/>
    </source>
</evidence>
<proteinExistence type="predicted"/>
<dbReference type="GeneID" id="63749438"/>
<name>A0A1L9R8I7_ASPWE</name>
<evidence type="ECO:0000313" key="2">
    <source>
        <dbReference type="EMBL" id="OJJ31214.1"/>
    </source>
</evidence>
<sequence length="180" mass="21027">MIEKRGVVVQRTRKPRGAVASRIPNNNKRLVAVNQRGVFARGEMTMTLRIGSVPFNSWAQGSAVLHGQPPGHGIVHEVEEEDKEEKETRETERREGEREWQRNGMEYDPAEMQDDQSGQARVILDRHMKWRSPGNQRRNLTWDNKTMTGSKEKNKRDKKKRNNGRRREVDEEKGEMRLKI</sequence>
<reference evidence="3" key="1">
    <citation type="journal article" date="2017" name="Genome Biol.">
        <title>Comparative genomics reveals high biological diversity and specific adaptations in the industrially and medically important fungal genus Aspergillus.</title>
        <authorList>
            <person name="de Vries R.P."/>
            <person name="Riley R."/>
            <person name="Wiebenga A."/>
            <person name="Aguilar-Osorio G."/>
            <person name="Amillis S."/>
            <person name="Uchima C.A."/>
            <person name="Anderluh G."/>
            <person name="Asadollahi M."/>
            <person name="Askin M."/>
            <person name="Barry K."/>
            <person name="Battaglia E."/>
            <person name="Bayram O."/>
            <person name="Benocci T."/>
            <person name="Braus-Stromeyer S.A."/>
            <person name="Caldana C."/>
            <person name="Canovas D."/>
            <person name="Cerqueira G.C."/>
            <person name="Chen F."/>
            <person name="Chen W."/>
            <person name="Choi C."/>
            <person name="Clum A."/>
            <person name="Dos Santos R.A."/>
            <person name="Damasio A.R."/>
            <person name="Diallinas G."/>
            <person name="Emri T."/>
            <person name="Fekete E."/>
            <person name="Flipphi M."/>
            <person name="Freyberg S."/>
            <person name="Gallo A."/>
            <person name="Gournas C."/>
            <person name="Habgood R."/>
            <person name="Hainaut M."/>
            <person name="Harispe M.L."/>
            <person name="Henrissat B."/>
            <person name="Hilden K.S."/>
            <person name="Hope R."/>
            <person name="Hossain A."/>
            <person name="Karabika E."/>
            <person name="Karaffa L."/>
            <person name="Karanyi Z."/>
            <person name="Krasevec N."/>
            <person name="Kuo A."/>
            <person name="Kusch H."/>
            <person name="LaButti K."/>
            <person name="Lagendijk E.L."/>
            <person name="Lapidus A."/>
            <person name="Levasseur A."/>
            <person name="Lindquist E."/>
            <person name="Lipzen A."/>
            <person name="Logrieco A.F."/>
            <person name="MacCabe A."/>
            <person name="Maekelae M.R."/>
            <person name="Malavazi I."/>
            <person name="Melin P."/>
            <person name="Meyer V."/>
            <person name="Mielnichuk N."/>
            <person name="Miskei M."/>
            <person name="Molnar A.P."/>
            <person name="Mule G."/>
            <person name="Ngan C.Y."/>
            <person name="Orejas M."/>
            <person name="Orosz E."/>
            <person name="Ouedraogo J.P."/>
            <person name="Overkamp K.M."/>
            <person name="Park H.-S."/>
            <person name="Perrone G."/>
            <person name="Piumi F."/>
            <person name="Punt P.J."/>
            <person name="Ram A.F."/>
            <person name="Ramon A."/>
            <person name="Rauscher S."/>
            <person name="Record E."/>
            <person name="Riano-Pachon D.M."/>
            <person name="Robert V."/>
            <person name="Roehrig J."/>
            <person name="Ruller R."/>
            <person name="Salamov A."/>
            <person name="Salih N.S."/>
            <person name="Samson R.A."/>
            <person name="Sandor E."/>
            <person name="Sanguinetti M."/>
            <person name="Schuetze T."/>
            <person name="Sepcic K."/>
            <person name="Shelest E."/>
            <person name="Sherlock G."/>
            <person name="Sophianopoulou V."/>
            <person name="Squina F.M."/>
            <person name="Sun H."/>
            <person name="Susca A."/>
            <person name="Todd R.B."/>
            <person name="Tsang A."/>
            <person name="Unkles S.E."/>
            <person name="van de Wiele N."/>
            <person name="van Rossen-Uffink D."/>
            <person name="Oliveira J.V."/>
            <person name="Vesth T.C."/>
            <person name="Visser J."/>
            <person name="Yu J.-H."/>
            <person name="Zhou M."/>
            <person name="Andersen M.R."/>
            <person name="Archer D.B."/>
            <person name="Baker S.E."/>
            <person name="Benoit I."/>
            <person name="Brakhage A.A."/>
            <person name="Braus G.H."/>
            <person name="Fischer R."/>
            <person name="Frisvad J.C."/>
            <person name="Goldman G.H."/>
            <person name="Houbraken J."/>
            <person name="Oakley B."/>
            <person name="Pocsi I."/>
            <person name="Scazzocchio C."/>
            <person name="Seiboth B."/>
            <person name="vanKuyk P.A."/>
            <person name="Wortman J."/>
            <person name="Dyer P.S."/>
            <person name="Grigoriev I.V."/>
        </authorList>
    </citation>
    <scope>NUCLEOTIDE SEQUENCE [LARGE SCALE GENOMIC DNA]</scope>
    <source>
        <strain evidence="3">DTO 134E9</strain>
    </source>
</reference>
<keyword evidence="3" id="KW-1185">Reference proteome</keyword>
<dbReference type="EMBL" id="KV878216">
    <property type="protein sequence ID" value="OJJ31214.1"/>
    <property type="molecule type" value="Genomic_DNA"/>
</dbReference>
<feature type="compositionally biased region" description="Basic and acidic residues" evidence="1">
    <location>
        <begin position="85"/>
        <end position="101"/>
    </location>
</feature>
<dbReference type="AlphaFoldDB" id="A0A1L9R8I7"/>
<dbReference type="Proteomes" id="UP000184383">
    <property type="component" value="Unassembled WGS sequence"/>
</dbReference>
<dbReference type="RefSeq" id="XP_040684891.1">
    <property type="nucleotide sequence ID" value="XM_040833590.1"/>
</dbReference>